<accession>S0EX04</accession>
<dbReference type="InterPro" id="IPR028994">
    <property type="entry name" value="Integrin_alpha_N"/>
</dbReference>
<dbReference type="InterPro" id="IPR011519">
    <property type="entry name" value="UnbV_ASPIC"/>
</dbReference>
<evidence type="ECO:0000256" key="1">
    <source>
        <dbReference type="ARBA" id="ARBA00022729"/>
    </source>
</evidence>
<dbReference type="PANTHER" id="PTHR16026">
    <property type="entry name" value="CARTILAGE ACIDIC PROTEIN 1"/>
    <property type="match status" value="1"/>
</dbReference>
<feature type="domain" description="ASPIC/UnbV" evidence="2">
    <location>
        <begin position="511"/>
        <end position="577"/>
    </location>
</feature>
<dbReference type="STRING" id="454171.CP488_01431"/>
<keyword evidence="1" id="KW-0732">Signal</keyword>
<evidence type="ECO:0000313" key="4">
    <source>
        <dbReference type="Proteomes" id="UP000014227"/>
    </source>
</evidence>
<dbReference type="Pfam" id="PF13517">
    <property type="entry name" value="FG-GAP_3"/>
    <property type="match status" value="2"/>
</dbReference>
<sequence length="596" mass="65098">MITRRELLLMLLGGALNAAGCRRHDPKLSVFPISTVYKPQQIDNAPLLTNHSLRFTDVTAAAGLHWYFSNGATGHHYFIESTGGGVAFLDYNNDGLLDIFAVQGGPVPGAPASKVAFPTRNALYRNNGDGTFTDVTAGSGLDVYTGYGQGVSVADYDNDGWPDIYITAYGGNRLFRNNRNGTFTDVTERAGLADTAGPEWPWPLSSAWGDYDNDGYLDLFVCHYAHWSLALDRPCPLRGEPSYCRPQVYTPNFCRLFHNNGDGTFTDVTSKSGIAKALGKAMSALWFDYDEDGWLDLFVTNDTMPNFLFHNNHDGTFTDKALQAGVAVGPDGQALSGMGIAAGDFFDDGRDSLIVVNFSGEPKSVYHNVGDGLFDDSTYQSGMMSTNLQFLGFGLESLDYDLDGHLDIVVGNGHVLDHIEILGSGASYAQSQQLFHNAGRGQFSEDLRSLGDLAKPRVTRGLAVGDYDNDGDPDVVMVAQNGPLQLFRNDGGNQNNWITFRLEGVHCNRDAIGAKLVVHTRYGKQTRWVHGGGSYVSHSDTRLNFGLADAVEIEGGEILWPRGGRQTFGPLKANAFYWIREGEKPRLDPRVHRQGS</sequence>
<dbReference type="RefSeq" id="WP_016483959.1">
    <property type="nucleotide sequence ID" value="NC_021487.1"/>
</dbReference>
<evidence type="ECO:0000259" key="2">
    <source>
        <dbReference type="Pfam" id="PF07593"/>
    </source>
</evidence>
<dbReference type="HOGENOM" id="CLU_017657_0_0_0"/>
<dbReference type="OrthoDB" id="9816120at2"/>
<dbReference type="EMBL" id="HF951689">
    <property type="protein sequence ID" value="CCW36450.1"/>
    <property type="molecule type" value="Genomic_DNA"/>
</dbReference>
<dbReference type="InterPro" id="IPR013517">
    <property type="entry name" value="FG-GAP"/>
</dbReference>
<name>S0EX04_CHTCT</name>
<dbReference type="Gene3D" id="2.130.10.130">
    <property type="entry name" value="Integrin alpha, N-terminal"/>
    <property type="match status" value="2"/>
</dbReference>
<dbReference type="Proteomes" id="UP000014227">
    <property type="component" value="Chromosome I"/>
</dbReference>
<dbReference type="eggNOG" id="COG0457">
    <property type="taxonomic scope" value="Bacteria"/>
</dbReference>
<protein>
    <submittedName>
        <fullName evidence="3">ASPIC and UnbV./Family description</fullName>
    </submittedName>
</protein>
<keyword evidence="4" id="KW-1185">Reference proteome</keyword>
<dbReference type="PANTHER" id="PTHR16026:SF0">
    <property type="entry name" value="CARTILAGE ACIDIC PROTEIN 1"/>
    <property type="match status" value="1"/>
</dbReference>
<dbReference type="Pfam" id="PF07593">
    <property type="entry name" value="UnbV_ASPIC"/>
    <property type="match status" value="1"/>
</dbReference>
<evidence type="ECO:0000313" key="3">
    <source>
        <dbReference type="EMBL" id="CCW36450.1"/>
    </source>
</evidence>
<dbReference type="PATRIC" id="fig|1303518.3.peg.2762"/>
<dbReference type="KEGG" id="ccz:CCALI_02660"/>
<gene>
    <name evidence="3" type="ORF">CCALI_02660</name>
</gene>
<proteinExistence type="predicted"/>
<organism evidence="3 4">
    <name type="scientific">Chthonomonas calidirosea (strain DSM 23976 / ICMP 18418 / T49)</name>
    <dbReference type="NCBI Taxonomy" id="1303518"/>
    <lineage>
        <taxon>Bacteria</taxon>
        <taxon>Bacillati</taxon>
        <taxon>Armatimonadota</taxon>
        <taxon>Chthonomonadia</taxon>
        <taxon>Chthonomonadales</taxon>
        <taxon>Chthonomonadaceae</taxon>
        <taxon>Chthonomonas</taxon>
    </lineage>
</organism>
<dbReference type="AlphaFoldDB" id="S0EX04"/>
<reference evidence="4" key="1">
    <citation type="submission" date="2013-03" db="EMBL/GenBank/DDBJ databases">
        <title>Genome sequence of Chthonomonas calidirosea, the first sequenced genome from the Armatimonadetes phylum (formally candidate division OP10).</title>
        <authorList>
            <person name="Lee K.C.Y."/>
            <person name="Morgan X.C."/>
            <person name="Dunfield P.F."/>
            <person name="Tamas I."/>
            <person name="Houghton K.M."/>
            <person name="Vyssotski M."/>
            <person name="Ryan J.L.J."/>
            <person name="Lagutin K."/>
            <person name="McDonald I.R."/>
            <person name="Stott M.B."/>
        </authorList>
    </citation>
    <scope>NUCLEOTIDE SEQUENCE [LARGE SCALE GENOMIC DNA]</scope>
    <source>
        <strain evidence="4">DSM 23976 / ICMP 18418 / T49</strain>
    </source>
</reference>
<dbReference type="InParanoid" id="S0EX04"/>
<dbReference type="SUPFAM" id="SSF69318">
    <property type="entry name" value="Integrin alpha N-terminal domain"/>
    <property type="match status" value="1"/>
</dbReference>
<dbReference type="InterPro" id="IPR027039">
    <property type="entry name" value="Crtac1"/>
</dbReference>